<organism evidence="1 2">
    <name type="scientific">Paramecium primaurelia</name>
    <dbReference type="NCBI Taxonomy" id="5886"/>
    <lineage>
        <taxon>Eukaryota</taxon>
        <taxon>Sar</taxon>
        <taxon>Alveolata</taxon>
        <taxon>Ciliophora</taxon>
        <taxon>Intramacronucleata</taxon>
        <taxon>Oligohymenophorea</taxon>
        <taxon>Peniculida</taxon>
        <taxon>Parameciidae</taxon>
        <taxon>Paramecium</taxon>
    </lineage>
</organism>
<dbReference type="EMBL" id="CAJJDM010000133">
    <property type="protein sequence ID" value="CAD8106210.1"/>
    <property type="molecule type" value="Genomic_DNA"/>
</dbReference>
<proteinExistence type="predicted"/>
<dbReference type="AlphaFoldDB" id="A0A8S1PS10"/>
<accession>A0A8S1PS10</accession>
<keyword evidence="2" id="KW-1185">Reference proteome</keyword>
<reference evidence="1" key="1">
    <citation type="submission" date="2021-01" db="EMBL/GenBank/DDBJ databases">
        <authorList>
            <consortium name="Genoscope - CEA"/>
            <person name="William W."/>
        </authorList>
    </citation>
    <scope>NUCLEOTIDE SEQUENCE</scope>
</reference>
<evidence type="ECO:0000313" key="2">
    <source>
        <dbReference type="Proteomes" id="UP000688137"/>
    </source>
</evidence>
<protein>
    <submittedName>
        <fullName evidence="1">Uncharacterized protein</fullName>
    </submittedName>
</protein>
<gene>
    <name evidence="1" type="ORF">PPRIM_AZ9-3.1.T1300007</name>
</gene>
<comment type="caution">
    <text evidence="1">The sequence shown here is derived from an EMBL/GenBank/DDBJ whole genome shotgun (WGS) entry which is preliminary data.</text>
</comment>
<sequence length="101" mass="12085">MKMIQKISQMRLKQTQNQPQHIKTEMNITILQLGNVYSHLMKYPEATQMQQRLIHNLQRHIIIEVTIHNKQLELMIVIRITNQQIKLTQKIRIINGMFNSI</sequence>
<dbReference type="Proteomes" id="UP000688137">
    <property type="component" value="Unassembled WGS sequence"/>
</dbReference>
<name>A0A8S1PS10_PARPR</name>
<evidence type="ECO:0000313" key="1">
    <source>
        <dbReference type="EMBL" id="CAD8106210.1"/>
    </source>
</evidence>